<evidence type="ECO:0000256" key="3">
    <source>
        <dbReference type="ARBA" id="ARBA00022989"/>
    </source>
</evidence>
<evidence type="ECO:0000256" key="6">
    <source>
        <dbReference type="SAM" id="MobiDB-lite"/>
    </source>
</evidence>
<sequence length="153" mass="16967">EKLQLTLVNLGPSILGGALTTAAATAFLLPCRILLFVKLGTMLVANTILSLLYTFVFLGPLLMILGPLEDAGSFLWLFRHVCGCWACRYRRSEAAIEGSPTGPHGQEPARSRTRSILYPSRLVETKTLQPDERHQRSTKVRFDRPGSDLSREL</sequence>
<dbReference type="GO" id="GO:0022857">
    <property type="term" value="F:transmembrane transporter activity"/>
    <property type="evidence" value="ECO:0007669"/>
    <property type="project" value="TreeGrafter"/>
</dbReference>
<keyword evidence="9" id="KW-1185">Reference proteome</keyword>
<evidence type="ECO:0000256" key="5">
    <source>
        <dbReference type="ARBA" id="ARBA00023180"/>
    </source>
</evidence>
<evidence type="ECO:0000256" key="1">
    <source>
        <dbReference type="ARBA" id="ARBA00004141"/>
    </source>
</evidence>
<name>A0A813A2W4_9DINO</name>
<proteinExistence type="predicted"/>
<protein>
    <submittedName>
        <fullName evidence="8">PTCHD2 protein</fullName>
    </submittedName>
</protein>
<evidence type="ECO:0000256" key="2">
    <source>
        <dbReference type="ARBA" id="ARBA00022692"/>
    </source>
</evidence>
<feature type="transmembrane region" description="Helical" evidence="7">
    <location>
        <begin position="12"/>
        <end position="31"/>
    </location>
</feature>
<evidence type="ECO:0000313" key="9">
    <source>
        <dbReference type="Proteomes" id="UP000601435"/>
    </source>
</evidence>
<gene>
    <name evidence="8" type="primary">PTCHD2</name>
    <name evidence="8" type="ORF">SNEC2469_LOCUS26366</name>
</gene>
<dbReference type="OrthoDB" id="448377at2759"/>
<dbReference type="Proteomes" id="UP000601435">
    <property type="component" value="Unassembled WGS sequence"/>
</dbReference>
<keyword evidence="3 7" id="KW-1133">Transmembrane helix</keyword>
<evidence type="ECO:0000256" key="4">
    <source>
        <dbReference type="ARBA" id="ARBA00023136"/>
    </source>
</evidence>
<reference evidence="8" key="1">
    <citation type="submission" date="2021-02" db="EMBL/GenBank/DDBJ databases">
        <authorList>
            <person name="Dougan E. K."/>
            <person name="Rhodes N."/>
            <person name="Thang M."/>
            <person name="Chan C."/>
        </authorList>
    </citation>
    <scope>NUCLEOTIDE SEQUENCE</scope>
</reference>
<evidence type="ECO:0000313" key="8">
    <source>
        <dbReference type="EMBL" id="CAE7850722.1"/>
    </source>
</evidence>
<dbReference type="InterPro" id="IPR052081">
    <property type="entry name" value="Dispatched_Hh_regulator"/>
</dbReference>
<dbReference type="EMBL" id="CAJNJA010053520">
    <property type="protein sequence ID" value="CAE7850722.1"/>
    <property type="molecule type" value="Genomic_DNA"/>
</dbReference>
<comment type="caution">
    <text evidence="8">The sequence shown here is derived from an EMBL/GenBank/DDBJ whole genome shotgun (WGS) entry which is preliminary data.</text>
</comment>
<feature type="region of interest" description="Disordered" evidence="6">
    <location>
        <begin position="96"/>
        <end position="153"/>
    </location>
</feature>
<accession>A0A813A2W4</accession>
<organism evidence="8 9">
    <name type="scientific">Symbiodinium necroappetens</name>
    <dbReference type="NCBI Taxonomy" id="1628268"/>
    <lineage>
        <taxon>Eukaryota</taxon>
        <taxon>Sar</taxon>
        <taxon>Alveolata</taxon>
        <taxon>Dinophyceae</taxon>
        <taxon>Suessiales</taxon>
        <taxon>Symbiodiniaceae</taxon>
        <taxon>Symbiodinium</taxon>
    </lineage>
</organism>
<keyword evidence="4 7" id="KW-0472">Membrane</keyword>
<dbReference type="GO" id="GO:0016020">
    <property type="term" value="C:membrane"/>
    <property type="evidence" value="ECO:0007669"/>
    <property type="project" value="UniProtKB-SubCell"/>
</dbReference>
<evidence type="ECO:0000256" key="7">
    <source>
        <dbReference type="SAM" id="Phobius"/>
    </source>
</evidence>
<feature type="transmembrane region" description="Helical" evidence="7">
    <location>
        <begin position="43"/>
        <end position="65"/>
    </location>
</feature>
<feature type="non-terminal residue" evidence="8">
    <location>
        <position position="153"/>
    </location>
</feature>
<keyword evidence="2 7" id="KW-0812">Transmembrane</keyword>
<keyword evidence="5" id="KW-0325">Glycoprotein</keyword>
<comment type="subcellular location">
    <subcellularLocation>
        <location evidence="1">Membrane</location>
        <topology evidence="1">Multi-pass membrane protein</topology>
    </subcellularLocation>
</comment>
<feature type="compositionally biased region" description="Basic and acidic residues" evidence="6">
    <location>
        <begin position="129"/>
        <end position="153"/>
    </location>
</feature>
<dbReference type="AlphaFoldDB" id="A0A813A2W4"/>
<dbReference type="PANTHER" id="PTHR45951">
    <property type="entry name" value="PROTEIN DISPATCHED-RELATED"/>
    <property type="match status" value="1"/>
</dbReference>